<evidence type="ECO:0000256" key="1">
    <source>
        <dbReference type="SAM" id="SignalP"/>
    </source>
</evidence>
<accession>A0A0B8QM78</accession>
<feature type="chain" id="PRO_5002123088" evidence="1">
    <location>
        <begin position="26"/>
        <end position="252"/>
    </location>
</feature>
<comment type="caution">
    <text evidence="2">The sequence shown here is derived from an EMBL/GenBank/DDBJ whole genome shotgun (WGS) entry which is preliminary data.</text>
</comment>
<dbReference type="EMBL" id="BBSC01000012">
    <property type="protein sequence ID" value="GAM78177.1"/>
    <property type="molecule type" value="Genomic_DNA"/>
</dbReference>
<keyword evidence="1" id="KW-0732">Signal</keyword>
<protein>
    <submittedName>
        <fullName evidence="2">Uncharacterized protein</fullName>
    </submittedName>
</protein>
<organism evidence="2 3">
    <name type="scientific">Vibrio ishigakensis</name>
    <dbReference type="NCBI Taxonomy" id="1481914"/>
    <lineage>
        <taxon>Bacteria</taxon>
        <taxon>Pseudomonadati</taxon>
        <taxon>Pseudomonadota</taxon>
        <taxon>Gammaproteobacteria</taxon>
        <taxon>Vibrionales</taxon>
        <taxon>Vibrionaceae</taxon>
        <taxon>Vibrio</taxon>
    </lineage>
</organism>
<evidence type="ECO:0000313" key="3">
    <source>
        <dbReference type="Proteomes" id="UP000031666"/>
    </source>
</evidence>
<feature type="signal peptide" evidence="1">
    <location>
        <begin position="1"/>
        <end position="25"/>
    </location>
</feature>
<reference evidence="2 3" key="1">
    <citation type="submission" date="2015-01" db="EMBL/GenBank/DDBJ databases">
        <title>Vibrio sp. C94 JCM 19241 whole genome shotgun sequence.</title>
        <authorList>
            <person name="Sawabe T."/>
            <person name="Meirelles P."/>
            <person name="Feng G."/>
            <person name="Sayaka M."/>
            <person name="Hattori M."/>
            <person name="Ohkuma M."/>
        </authorList>
    </citation>
    <scope>NUCLEOTIDE SEQUENCE [LARGE SCALE GENOMIC DNA]</scope>
    <source>
        <strain evidence="3">JCM 19241</strain>
    </source>
</reference>
<evidence type="ECO:0000313" key="2">
    <source>
        <dbReference type="EMBL" id="GAM78177.1"/>
    </source>
</evidence>
<gene>
    <name evidence="2" type="ORF">JCM19241_4882</name>
</gene>
<reference evidence="2 3" key="2">
    <citation type="submission" date="2015-01" db="EMBL/GenBank/DDBJ databases">
        <authorList>
            <consortium name="NBRP consortium"/>
            <person name="Sawabe T."/>
            <person name="Meirelles P."/>
            <person name="Feng G."/>
            <person name="Sayaka M."/>
            <person name="Hattori M."/>
            <person name="Ohkuma M."/>
        </authorList>
    </citation>
    <scope>NUCLEOTIDE SEQUENCE [LARGE SCALE GENOMIC DNA]</scope>
    <source>
        <strain evidence="3">JCM 19241</strain>
    </source>
</reference>
<dbReference type="AlphaFoldDB" id="A0A0B8QM78"/>
<dbReference type="Proteomes" id="UP000031666">
    <property type="component" value="Unassembled WGS sequence"/>
</dbReference>
<proteinExistence type="predicted"/>
<name>A0A0B8QM78_9VIBR</name>
<sequence>MKRLKAAKGAYLAASLLLAIPSANATWLGIIGIEGARTVQPDSKRDTTQVETILQGVGLEFGGLSIDNTLAAKWNADGKMTVARNWAYGYWNQNHGVSLDLIKGDFLGAGPSIGSVGYAYKDCWDGFCLRVNPALAYLSIKSPSTSSRQSDQGAQLNVKMDYKLSERFSLGFHPQLAVWKSDDNGSTLKLDFNATFNLSKSGDHKLMLVHERFAVNNRSTDMKTRFVGEGDPIAGYVPGTESTLKLRYVYKF</sequence>